<sequence length="255" mass="28638">MEICGARCGPSQFPLSFYYRLADQLLNQAKEYREEKNLAHLYATLSTYCRHGKILRCTRNEESEVLALSSPLFWSFIGIYKDNSVLESVVQVDLSDGSSGFELPKSTASMAWDFDTHCVTQSSPSPSISRTEIVSQDAVVSHIPGSGSGLDRRLMEDFLELAKVNTNKDLETCGILGAFLIMLRDAVAIVMAPTDSTRHYGIFRLSEPGGITVVRDCKERGFHTHQEPSDGRPIYEDCSNVYFNLNLRFEIFDLR</sequence>
<accession>A0AAP0IS34</accession>
<dbReference type="AlphaFoldDB" id="A0AAP0IS34"/>
<dbReference type="GO" id="GO:0070536">
    <property type="term" value="P:protein K63-linked deubiquitination"/>
    <property type="evidence" value="ECO:0007669"/>
    <property type="project" value="TreeGrafter"/>
</dbReference>
<dbReference type="Gene3D" id="1.20.58.80">
    <property type="entry name" value="Phosphotransferase system, lactose/cellobiose-type IIA subunit"/>
    <property type="match status" value="1"/>
</dbReference>
<keyword evidence="2" id="KW-1185">Reference proteome</keyword>
<dbReference type="EMBL" id="JBBNAG010000007">
    <property type="protein sequence ID" value="KAK9119702.1"/>
    <property type="molecule type" value="Genomic_DNA"/>
</dbReference>
<reference evidence="1 2" key="1">
    <citation type="submission" date="2024-01" db="EMBL/GenBank/DDBJ databases">
        <title>Genome assemblies of Stephania.</title>
        <authorList>
            <person name="Yang L."/>
        </authorList>
    </citation>
    <scope>NUCLEOTIDE SEQUENCE [LARGE SCALE GENOMIC DNA]</scope>
    <source>
        <strain evidence="1">JXDWG</strain>
        <tissue evidence="1">Leaf</tissue>
    </source>
</reference>
<evidence type="ECO:0000313" key="2">
    <source>
        <dbReference type="Proteomes" id="UP001419268"/>
    </source>
</evidence>
<evidence type="ECO:0000313" key="1">
    <source>
        <dbReference type="EMBL" id="KAK9119702.1"/>
    </source>
</evidence>
<dbReference type="PANTHER" id="PTHR12947:SF13">
    <property type="entry name" value="FI19924P1"/>
    <property type="match status" value="1"/>
</dbReference>
<protein>
    <submittedName>
        <fullName evidence="1">Uncharacterized protein</fullName>
    </submittedName>
</protein>
<dbReference type="Proteomes" id="UP001419268">
    <property type="component" value="Unassembled WGS sequence"/>
</dbReference>
<dbReference type="Gene3D" id="3.40.140.10">
    <property type="entry name" value="Cytidine Deaminase, domain 2"/>
    <property type="match status" value="1"/>
</dbReference>
<organism evidence="1 2">
    <name type="scientific">Stephania cephalantha</name>
    <dbReference type="NCBI Taxonomy" id="152367"/>
    <lineage>
        <taxon>Eukaryota</taxon>
        <taxon>Viridiplantae</taxon>
        <taxon>Streptophyta</taxon>
        <taxon>Embryophyta</taxon>
        <taxon>Tracheophyta</taxon>
        <taxon>Spermatophyta</taxon>
        <taxon>Magnoliopsida</taxon>
        <taxon>Ranunculales</taxon>
        <taxon>Menispermaceae</taxon>
        <taxon>Menispermoideae</taxon>
        <taxon>Cissampelideae</taxon>
        <taxon>Stephania</taxon>
    </lineage>
</organism>
<comment type="caution">
    <text evidence="1">The sequence shown here is derived from an EMBL/GenBank/DDBJ whole genome shotgun (WGS) entry which is preliminary data.</text>
</comment>
<gene>
    <name evidence="1" type="ORF">Scep_017795</name>
</gene>
<name>A0AAP0IS34_9MAGN</name>
<dbReference type="GO" id="GO:0005768">
    <property type="term" value="C:endosome"/>
    <property type="evidence" value="ECO:0007669"/>
    <property type="project" value="TreeGrafter"/>
</dbReference>
<proteinExistence type="predicted"/>
<dbReference type="PANTHER" id="PTHR12947">
    <property type="entry name" value="AMSH-LIKE PROTEASE"/>
    <property type="match status" value="1"/>
</dbReference>
<dbReference type="GO" id="GO:0016020">
    <property type="term" value="C:membrane"/>
    <property type="evidence" value="ECO:0007669"/>
    <property type="project" value="TreeGrafter"/>
</dbReference>